<accession>A0A8H7C6S8</accession>
<dbReference type="EMBL" id="JABXXO010000010">
    <property type="protein sequence ID" value="KAF7767951.1"/>
    <property type="molecule type" value="Genomic_DNA"/>
</dbReference>
<proteinExistence type="predicted"/>
<comment type="caution">
    <text evidence="1">The sequence shown here is derived from an EMBL/GenBank/DDBJ whole genome shotgun (WGS) entry which is preliminary data.</text>
</comment>
<evidence type="ECO:0000313" key="1">
    <source>
        <dbReference type="EMBL" id="KAF7767951.1"/>
    </source>
</evidence>
<reference evidence="1 2" key="1">
    <citation type="journal article" name="Sci. Rep.">
        <title>Telomere-to-telomere assembled and centromere annotated genomes of the two main subspecies of the button mushroom Agaricus bisporus reveal especially polymorphic chromosome ends.</title>
        <authorList>
            <person name="Sonnenberg A.S.M."/>
            <person name="Sedaghat-Telgerd N."/>
            <person name="Lavrijssen B."/>
            <person name="Ohm R.A."/>
            <person name="Hendrickx P.M."/>
            <person name="Scholtmeijer K."/>
            <person name="Baars J.J.P."/>
            <person name="van Peer A."/>
        </authorList>
    </citation>
    <scope>NUCLEOTIDE SEQUENCE [LARGE SCALE GENOMIC DNA]</scope>
    <source>
        <strain evidence="1 2">H119_p4</strain>
    </source>
</reference>
<dbReference type="Gene3D" id="3.40.50.11350">
    <property type="match status" value="1"/>
</dbReference>
<evidence type="ECO:0000313" key="2">
    <source>
        <dbReference type="Proteomes" id="UP000629468"/>
    </source>
</evidence>
<protein>
    <submittedName>
        <fullName evidence="1">Uncharacterized protein</fullName>
    </submittedName>
</protein>
<organism evidence="1 2">
    <name type="scientific">Agaricus bisporus var. burnettii</name>
    <dbReference type="NCBI Taxonomy" id="192524"/>
    <lineage>
        <taxon>Eukaryota</taxon>
        <taxon>Fungi</taxon>
        <taxon>Dikarya</taxon>
        <taxon>Basidiomycota</taxon>
        <taxon>Agaricomycotina</taxon>
        <taxon>Agaricomycetes</taxon>
        <taxon>Agaricomycetidae</taxon>
        <taxon>Agaricales</taxon>
        <taxon>Agaricineae</taxon>
        <taxon>Agaricaceae</taxon>
        <taxon>Agaricus</taxon>
    </lineage>
</organism>
<dbReference type="AlphaFoldDB" id="A0A8H7C6S8"/>
<name>A0A8H7C6S8_AGABI</name>
<gene>
    <name evidence="1" type="ORF">Agabi119p4_7194</name>
</gene>
<dbReference type="Proteomes" id="UP000629468">
    <property type="component" value="Unassembled WGS sequence"/>
</dbReference>
<dbReference type="CDD" id="cd11296">
    <property type="entry name" value="O-FucT_like"/>
    <property type="match status" value="1"/>
</dbReference>
<sequence>MLSKPSSRIMGGLGSPRRMITLLIVFTSLLLVLASFDIRRLIFVVNRGYETFQRKNAREDNDYPPTYQWLTDWEEALPQHNLSLSYPEGKSGRYVKFSSEIQMLGWNNCLHERLMNSYLAYKSKRAYVFREFKWEPEHYPWPKRKYRTSPPRTPMTALLSGPTVGGQWEEGDDAPRSVSEHYFDLVCPPSDRRVIKTGNVKSQIMSESGKQIFSTWEQLLLEAPERCIEIQPGGSSEDSTPQVFDAWLWESSGVLSLWEEFRDSPISQLLETSPIVNAAIARNDYLFAPKDRHALGPRNVYDRMLAIHVRRGDFNDACIRLATRSSRFYGWNQLPFLPDSFEPPRGGELGTNMGENIALYMGRCLPTFDDIVKKIRDSRNDYAKAAKDGRTTGILDTLYILTNEHSEWLEQLKDALEGEGWTRIVTSRDLVLDAEGVDTGMVVDMDIARRAAVFIGNGWSSLTSNIVHRRLVDGRKPISIRFL</sequence>